<evidence type="ECO:0000259" key="2">
    <source>
        <dbReference type="Pfam" id="PF19917"/>
    </source>
</evidence>
<evidence type="ECO:0000313" key="4">
    <source>
        <dbReference type="Proteomes" id="UP000326837"/>
    </source>
</evidence>
<dbReference type="KEGG" id="lpav:PLANPX_3960"/>
<feature type="domain" description="MoxR-vWA-beta-propeller ternary system" evidence="1">
    <location>
        <begin position="35"/>
        <end position="192"/>
    </location>
</feature>
<keyword evidence="4" id="KW-1185">Reference proteome</keyword>
<protein>
    <submittedName>
        <fullName evidence="3">Uncharacterized protein</fullName>
    </submittedName>
</protein>
<dbReference type="InterPro" id="IPR045554">
    <property type="entry name" value="bpX0"/>
</dbReference>
<evidence type="ECO:0000259" key="1">
    <source>
        <dbReference type="Pfam" id="PF19915"/>
    </source>
</evidence>
<name>A0A5K7XD07_9BACT</name>
<dbReference type="Pfam" id="PF19917">
    <property type="entry name" value="bpX1"/>
    <property type="match status" value="1"/>
</dbReference>
<dbReference type="InterPro" id="IPR011041">
    <property type="entry name" value="Quinoprot_gluc/sorb_DH_b-prop"/>
</dbReference>
<reference evidence="4" key="1">
    <citation type="submission" date="2019-10" db="EMBL/GenBank/DDBJ databases">
        <title>Lacipirellula parvula gen. nov., sp. nov., representing a lineage of planctomycetes widespread in freshwater anoxic habitats, and description of the family Lacipirellulaceae.</title>
        <authorList>
            <person name="Dedysh S.N."/>
            <person name="Kulichevskaya I.S."/>
            <person name="Beletsky A.V."/>
            <person name="Rakitin A.L."/>
            <person name="Mardanov A.V."/>
            <person name="Ivanova A.A."/>
            <person name="Saltykova V.X."/>
            <person name="Rijpstra W.I.C."/>
            <person name="Sinninghe Damste J.S."/>
            <person name="Ravin N.V."/>
        </authorList>
    </citation>
    <scope>NUCLEOTIDE SEQUENCE [LARGE SCALE GENOMIC DNA]</scope>
    <source>
        <strain evidence="4">PX69</strain>
    </source>
</reference>
<dbReference type="EMBL" id="AP021861">
    <property type="protein sequence ID" value="BBO34348.1"/>
    <property type="molecule type" value="Genomic_DNA"/>
</dbReference>
<accession>A0A5K7XD07</accession>
<dbReference type="InterPro" id="IPR045553">
    <property type="entry name" value="bpX1"/>
</dbReference>
<sequence>MTDVDMAIREYLRAPDDGFWEWREGGEAIVWKDNRTIAFRAEVAQVLRWLAPQGLPSFSAILLLLAATRHSWLEDRSGLGIIAGALQESAPQSLLSNAFSELDKVAQLEPELRTQIAAKRVLVEMALEGAPRVVQGSTAEAIAEAMDRGIGEFIDVAEVAVVASNYAPALLARDLHLLSAGIHRVDAQALRMRLTTGIEEAPQSVELELSPSETARQLICSLLNDAEFAGVGRIAKRLESMTSLPRRLSAAPEQEAGGYSDIANRGPLDRLLASELAHDNNTLAVRVAMNEALYICRESPPSLPQTNRAILIDAGIRMWGLPRLFATAAALAFAAQSGRAGKVDFFRASDDFAEPIELLSRSGITEHLAALEPDLHPAAALADFLKRISSDNVRTEPILLTSQQSLDAADVQETLRQLAPPQLLMAAVDRDGTFRLWERTPRGCKLLREATIDLADIVSAPAALVDRSSTSDLPAIFAVAPFPLKLPHAVRQSEIWWSGHWGALSLTSDGRLMRWTMPARGAMQIAERLPIGRLWWASQPDAGDNVFVVAGSAHKLHVFSVGREGLRQQPTPLQLGDFGAVASVCAHNGILFACRKNKVAVFDPATGAQLDRLAIPHGLRWQHGRFFRLTYDGKPWHALSYNGMSARFEAVPVFANSSVTLKLSTMFEYAGGDGPVGVTPTGQFYLTANEKLERVWHDLSGDIRVLDISLDGKRICLAAPHPEQPSRLEYRSIGMPFGINHRCTETAFDERITRNCRALTLRHRFNVIGIDSSGDLALRSAKEQLVSFQLALNTPAMVSRSHGLKLQRPIAFKPVEGYFGYQLSVARWPNGNACFLDSRGLLHLVPANRSLPELTLVLHEGELTGWRSDGQMWGKPYFIAGSEKAGDERSAATSRNLFEPTIRSFVHSVHA</sequence>
<dbReference type="RefSeq" id="WP_152099937.1">
    <property type="nucleotide sequence ID" value="NZ_AP021861.1"/>
</dbReference>
<evidence type="ECO:0000313" key="3">
    <source>
        <dbReference type="EMBL" id="BBO34348.1"/>
    </source>
</evidence>
<dbReference type="SUPFAM" id="SSF50952">
    <property type="entry name" value="Soluble quinoprotein glucose dehydrogenase"/>
    <property type="match status" value="1"/>
</dbReference>
<dbReference type="AlphaFoldDB" id="A0A5K7XD07"/>
<gene>
    <name evidence="3" type="ORF">PLANPX_3960</name>
</gene>
<dbReference type="Proteomes" id="UP000326837">
    <property type="component" value="Chromosome"/>
</dbReference>
<feature type="domain" description="MoxR-vWA-beta-propeller ternary system" evidence="2">
    <location>
        <begin position="824"/>
        <end position="882"/>
    </location>
</feature>
<proteinExistence type="predicted"/>
<organism evidence="3 4">
    <name type="scientific">Lacipirellula parvula</name>
    <dbReference type="NCBI Taxonomy" id="2650471"/>
    <lineage>
        <taxon>Bacteria</taxon>
        <taxon>Pseudomonadati</taxon>
        <taxon>Planctomycetota</taxon>
        <taxon>Planctomycetia</taxon>
        <taxon>Pirellulales</taxon>
        <taxon>Lacipirellulaceae</taxon>
        <taxon>Lacipirellula</taxon>
    </lineage>
</organism>
<dbReference type="Pfam" id="PF19915">
    <property type="entry name" value="bpX0"/>
    <property type="match status" value="1"/>
</dbReference>